<dbReference type="AlphaFoldDB" id="A0A6I3KEB7"/>
<evidence type="ECO:0000313" key="4">
    <source>
        <dbReference type="EMBL" id="MTD92888.1"/>
    </source>
</evidence>
<dbReference type="EMBL" id="WMBQ01000001">
    <property type="protein sequence ID" value="MTD92888.1"/>
    <property type="molecule type" value="Genomic_DNA"/>
</dbReference>
<reference evidence="4 5" key="1">
    <citation type="submission" date="2019-11" db="EMBL/GenBank/DDBJ databases">
        <title>Identification of a novel strain.</title>
        <authorList>
            <person name="Xu Q."/>
            <person name="Wang G."/>
        </authorList>
    </citation>
    <scope>NUCLEOTIDE SEQUENCE [LARGE SCALE GENOMIC DNA]</scope>
    <source>
        <strain evidence="5">xq</strain>
    </source>
</reference>
<protein>
    <submittedName>
        <fullName evidence="4">Phage tail protein</fullName>
    </submittedName>
</protein>
<keyword evidence="2" id="KW-1188">Viral release from host cell</keyword>
<organism evidence="4 5">
    <name type="scientific">Hyphomicrobium album</name>
    <dbReference type="NCBI Taxonomy" id="2665159"/>
    <lineage>
        <taxon>Bacteria</taxon>
        <taxon>Pseudomonadati</taxon>
        <taxon>Pseudomonadota</taxon>
        <taxon>Alphaproteobacteria</taxon>
        <taxon>Hyphomicrobiales</taxon>
        <taxon>Hyphomicrobiaceae</taxon>
        <taxon>Hyphomicrobium</taxon>
    </lineage>
</organism>
<evidence type="ECO:0000313" key="5">
    <source>
        <dbReference type="Proteomes" id="UP000440694"/>
    </source>
</evidence>
<keyword evidence="3" id="KW-0231">Viral genome packaging</keyword>
<gene>
    <name evidence="4" type="ORF">GIW81_00910</name>
</gene>
<evidence type="ECO:0000256" key="1">
    <source>
        <dbReference type="ARBA" id="ARBA00004328"/>
    </source>
</evidence>
<sequence>MASYTAGPAEKRYAELKADRQPYVTRNDECAALTIPRYMSAGDGGGRVPAGKLRKTWQGTGSLCVNNLSAKLLITTMPPEAAMFRFKANDEALRQAQQEKAKADLDQALAAQERNAVDKIEACADRAVVFDGFKRCTIGGNALINLYDDGSRVIPLERFVVVRDGSDNLLEIVVEDPLAPETLPKDLLKYVSERGIIGRHKDSYGKKSLRVYTHIQRRNEQMHLYQELCGRRVDGSEGAYPVDRCPWIPMRFFAADSEAYGRSYAEEHYGALQALENLYKAITEGTAAAARVLTMVNPNGITRVRDVDQAPNGAVVVGNAADVTTFQLDKARDFSTGMTLIERIERGLERAFLVNTGIQRPGERVTAEEIQFMAKQLDDALGGVYTIFSKEFQRPFVNARLHLMEMNREMPQMPRDIVRPTILTGYDALGRQSDKRKLLDFSKAAVETVGEEDYKLYVNPSEQLKRLATADQIDPNNLIRSEEEVAAEQQRQQQMAMASQLGPEALKLVGNAVTKGAPPQ</sequence>
<dbReference type="RefSeq" id="WP_154737478.1">
    <property type="nucleotide sequence ID" value="NZ_WMBQ01000001.1"/>
</dbReference>
<evidence type="ECO:0000256" key="2">
    <source>
        <dbReference type="ARBA" id="ARBA00022612"/>
    </source>
</evidence>
<dbReference type="Proteomes" id="UP000440694">
    <property type="component" value="Unassembled WGS sequence"/>
</dbReference>
<proteinExistence type="predicted"/>
<name>A0A6I3KEB7_9HYPH</name>
<comment type="subcellular location">
    <subcellularLocation>
        <location evidence="1">Virion</location>
    </subcellularLocation>
</comment>
<accession>A0A6I3KEB7</accession>
<comment type="caution">
    <text evidence="4">The sequence shown here is derived from an EMBL/GenBank/DDBJ whole genome shotgun (WGS) entry which is preliminary data.</text>
</comment>
<keyword evidence="5" id="KW-1185">Reference proteome</keyword>
<dbReference type="InterPro" id="IPR020991">
    <property type="entry name" value="Connector_podovirus"/>
</dbReference>
<evidence type="ECO:0000256" key="3">
    <source>
        <dbReference type="ARBA" id="ARBA00023219"/>
    </source>
</evidence>
<dbReference type="Pfam" id="PF12236">
    <property type="entry name" value="Head-tail_con"/>
    <property type="match status" value="1"/>
</dbReference>